<evidence type="ECO:0008006" key="3">
    <source>
        <dbReference type="Google" id="ProtNLM"/>
    </source>
</evidence>
<protein>
    <recommendedName>
        <fullName evidence="3">MULE transposase domain-containing protein</fullName>
    </recommendedName>
</protein>
<reference evidence="2" key="2">
    <citation type="submission" date="2025-08" db="UniProtKB">
        <authorList>
            <consortium name="RefSeq"/>
        </authorList>
    </citation>
    <scope>IDENTIFICATION</scope>
    <source>
        <tissue evidence="2">Leaf</tissue>
    </source>
</reference>
<dbReference type="PANTHER" id="PTHR31973:SF195">
    <property type="entry name" value="MUDR FAMILY TRANSPOSASE"/>
    <property type="match status" value="1"/>
</dbReference>
<keyword evidence="1" id="KW-1185">Reference proteome</keyword>
<name>A0ABM3QXG8_SPIOL</name>
<reference evidence="1" key="1">
    <citation type="journal article" date="2021" name="Nat. Commun.">
        <title>Genomic analyses provide insights into spinach domestication and the genetic basis of agronomic traits.</title>
        <authorList>
            <person name="Cai X."/>
            <person name="Sun X."/>
            <person name="Xu C."/>
            <person name="Sun H."/>
            <person name="Wang X."/>
            <person name="Ge C."/>
            <person name="Zhang Z."/>
            <person name="Wang Q."/>
            <person name="Fei Z."/>
            <person name="Jiao C."/>
            <person name="Wang Q."/>
        </authorList>
    </citation>
    <scope>NUCLEOTIDE SEQUENCE [LARGE SCALE GENOMIC DNA]</scope>
    <source>
        <strain evidence="1">cv. Varoflay</strain>
    </source>
</reference>
<accession>A0ABM3QXG8</accession>
<dbReference type="GeneID" id="130463055"/>
<dbReference type="PANTHER" id="PTHR31973">
    <property type="entry name" value="POLYPROTEIN, PUTATIVE-RELATED"/>
    <property type="match status" value="1"/>
</dbReference>
<organism evidence="1 2">
    <name type="scientific">Spinacia oleracea</name>
    <name type="common">Spinach</name>
    <dbReference type="NCBI Taxonomy" id="3562"/>
    <lineage>
        <taxon>Eukaryota</taxon>
        <taxon>Viridiplantae</taxon>
        <taxon>Streptophyta</taxon>
        <taxon>Embryophyta</taxon>
        <taxon>Tracheophyta</taxon>
        <taxon>Spermatophyta</taxon>
        <taxon>Magnoliopsida</taxon>
        <taxon>eudicotyledons</taxon>
        <taxon>Gunneridae</taxon>
        <taxon>Pentapetalae</taxon>
        <taxon>Caryophyllales</taxon>
        <taxon>Chenopodiaceae</taxon>
        <taxon>Chenopodioideae</taxon>
        <taxon>Anserineae</taxon>
        <taxon>Spinacia</taxon>
    </lineage>
</organism>
<gene>
    <name evidence="2" type="primary">LOC130463055</name>
</gene>
<sequence length="286" mass="33288">MLETEPTKYVVEWKRKSSCKCSWRLRAIKDPCLASFRIVRYNGPHASNCVGDINSIDHHLFSSDFVCSVIKDLIRADPLKIHTIVQGVKDKFQYTITYKRAWSAKQKAIASIFGDWEKSYKRLPNYMQTIKESTGTVVERFTQREGLCVISDRQARILQTMNEVNSGWEEPRSHYRFCTCYLAFNVNTRFKNAYVKKLFGKAADVRQRKKFDYYLGRVGELNVEGLYVISDRHVGILQTMNEVNSGWEEPRCHHRFCTRHLASNVNTQFKNAYVKNLFGKAADARQ</sequence>
<evidence type="ECO:0000313" key="1">
    <source>
        <dbReference type="Proteomes" id="UP000813463"/>
    </source>
</evidence>
<proteinExistence type="predicted"/>
<evidence type="ECO:0000313" key="2">
    <source>
        <dbReference type="RefSeq" id="XP_056688053.1"/>
    </source>
</evidence>
<dbReference type="RefSeq" id="XP_056688053.1">
    <property type="nucleotide sequence ID" value="XM_056832075.1"/>
</dbReference>
<dbReference type="Proteomes" id="UP000813463">
    <property type="component" value="Chromosome 6"/>
</dbReference>